<evidence type="ECO:0000259" key="1">
    <source>
        <dbReference type="SMART" id="SM01126"/>
    </source>
</evidence>
<keyword evidence="3" id="KW-1185">Reference proteome</keyword>
<feature type="domain" description="ISXO2-like transposase" evidence="1">
    <location>
        <begin position="137"/>
        <end position="287"/>
    </location>
</feature>
<dbReference type="Pfam" id="PF12762">
    <property type="entry name" value="DDE_Tnp_IS1595"/>
    <property type="match status" value="1"/>
</dbReference>
<dbReference type="Pfam" id="PF12760">
    <property type="entry name" value="Zn_ribbon_IS1595"/>
    <property type="match status" value="1"/>
</dbReference>
<evidence type="ECO:0000313" key="2">
    <source>
        <dbReference type="EMBL" id="RVT89237.1"/>
    </source>
</evidence>
<reference evidence="2 3" key="1">
    <citation type="submission" date="2019-01" db="EMBL/GenBank/DDBJ databases">
        <authorList>
            <person name="Chen W.-M."/>
        </authorList>
    </citation>
    <scope>NUCLEOTIDE SEQUENCE [LARGE SCALE GENOMIC DNA]</scope>
    <source>
        <strain evidence="2 3">CCP-7</strain>
    </source>
</reference>
<gene>
    <name evidence="2" type="ORF">EOD43_23295</name>
</gene>
<dbReference type="SMART" id="SM01126">
    <property type="entry name" value="DDE_Tnp_IS1595"/>
    <property type="match status" value="1"/>
</dbReference>
<dbReference type="OrthoDB" id="271821at2"/>
<dbReference type="InterPro" id="IPR024445">
    <property type="entry name" value="Tnp_ISXO2-like"/>
</dbReference>
<proteinExistence type="predicted"/>
<dbReference type="EMBL" id="SACN01000006">
    <property type="protein sequence ID" value="RVT89237.1"/>
    <property type="molecule type" value="Genomic_DNA"/>
</dbReference>
<sequence length="319" mass="36149">MDITAPRFTNEDAAREHLEALRWPEGPVCPHCGSLNAKRLPAQRGRPSKAHPEGALRKGLIQCNDCREQYTVTVGTLFESSKIALHKWVLATFLLCSSKRGMSGHQLARMLGVTQKTAWFMSHRIRESMRPVDGEPPLGGEGKVVEADETFIGGKEKNRHKSKRTGRRLGGSWGKETVFTLVERDGRVLSTHVQSVTAANLRPILVEQIDKATLLCTDDAGQYRHMHRAFKHEIVNHGAEEYVRGVAHTNTVEGFFSILKRGVVGTYYHMSPKHLHRYCVEFDFRYNTRKTNDFERCEIALKGIEGRRLTYRRTDNIAA</sequence>
<dbReference type="InterPro" id="IPR053164">
    <property type="entry name" value="IS1016-like_transposase"/>
</dbReference>
<accession>A0A437LV41</accession>
<dbReference type="AlphaFoldDB" id="A0A437LV41"/>
<protein>
    <submittedName>
        <fullName evidence="2">IS1595 family transposase</fullName>
    </submittedName>
</protein>
<evidence type="ECO:0000313" key="3">
    <source>
        <dbReference type="Proteomes" id="UP000282971"/>
    </source>
</evidence>
<dbReference type="NCBIfam" id="NF033547">
    <property type="entry name" value="transpos_IS1595"/>
    <property type="match status" value="1"/>
</dbReference>
<name>A0A437LV41_9SPHN</name>
<comment type="caution">
    <text evidence="2">The sequence shown here is derived from an EMBL/GenBank/DDBJ whole genome shotgun (WGS) entry which is preliminary data.</text>
</comment>
<dbReference type="PANTHER" id="PTHR47163">
    <property type="entry name" value="DDE_TNP_IS1595 DOMAIN-CONTAINING PROTEIN"/>
    <property type="match status" value="1"/>
</dbReference>
<dbReference type="PANTHER" id="PTHR47163:SF2">
    <property type="entry name" value="SI:DKEY-17M8.2"/>
    <property type="match status" value="1"/>
</dbReference>
<dbReference type="Proteomes" id="UP000282971">
    <property type="component" value="Unassembled WGS sequence"/>
</dbReference>
<dbReference type="RefSeq" id="WP_127746827.1">
    <property type="nucleotide sequence ID" value="NZ_SACN01000006.1"/>
</dbReference>
<organism evidence="2 3">
    <name type="scientific">Sphingomonas crocodyli</name>
    <dbReference type="NCBI Taxonomy" id="1979270"/>
    <lineage>
        <taxon>Bacteria</taxon>
        <taxon>Pseudomonadati</taxon>
        <taxon>Pseudomonadota</taxon>
        <taxon>Alphaproteobacteria</taxon>
        <taxon>Sphingomonadales</taxon>
        <taxon>Sphingomonadaceae</taxon>
        <taxon>Sphingomonas</taxon>
    </lineage>
</organism>
<dbReference type="InterPro" id="IPR024442">
    <property type="entry name" value="Transposase_Zn_ribbon"/>
</dbReference>